<protein>
    <submittedName>
        <fullName evidence="1">Uncharacterized protein</fullName>
    </submittedName>
</protein>
<sequence>MAEIDNIAGNMRKGQSMFLEAQRRTVPKEARFLEAQRRTVPTVRRKPLVVKQIGGVWKRNSPDRKLYL</sequence>
<evidence type="ECO:0000313" key="1">
    <source>
        <dbReference type="EMBL" id="MPC40954.1"/>
    </source>
</evidence>
<dbReference type="EMBL" id="VSRR010004871">
    <property type="protein sequence ID" value="MPC40954.1"/>
    <property type="molecule type" value="Genomic_DNA"/>
</dbReference>
<accession>A0A5B7F8R4</accession>
<reference evidence="1 2" key="1">
    <citation type="submission" date="2019-05" db="EMBL/GenBank/DDBJ databases">
        <title>Another draft genome of Portunus trituberculatus and its Hox gene families provides insights of decapod evolution.</title>
        <authorList>
            <person name="Jeong J.-H."/>
            <person name="Song I."/>
            <person name="Kim S."/>
            <person name="Choi T."/>
            <person name="Kim D."/>
            <person name="Ryu S."/>
            <person name="Kim W."/>
        </authorList>
    </citation>
    <scope>NUCLEOTIDE SEQUENCE [LARGE SCALE GENOMIC DNA]</scope>
    <source>
        <tissue evidence="1">Muscle</tissue>
    </source>
</reference>
<name>A0A5B7F8R4_PORTR</name>
<comment type="caution">
    <text evidence="1">The sequence shown here is derived from an EMBL/GenBank/DDBJ whole genome shotgun (WGS) entry which is preliminary data.</text>
</comment>
<dbReference type="AlphaFoldDB" id="A0A5B7F8R4"/>
<gene>
    <name evidence="1" type="ORF">E2C01_034531</name>
</gene>
<proteinExistence type="predicted"/>
<organism evidence="1 2">
    <name type="scientific">Portunus trituberculatus</name>
    <name type="common">Swimming crab</name>
    <name type="synonym">Neptunus trituberculatus</name>
    <dbReference type="NCBI Taxonomy" id="210409"/>
    <lineage>
        <taxon>Eukaryota</taxon>
        <taxon>Metazoa</taxon>
        <taxon>Ecdysozoa</taxon>
        <taxon>Arthropoda</taxon>
        <taxon>Crustacea</taxon>
        <taxon>Multicrustacea</taxon>
        <taxon>Malacostraca</taxon>
        <taxon>Eumalacostraca</taxon>
        <taxon>Eucarida</taxon>
        <taxon>Decapoda</taxon>
        <taxon>Pleocyemata</taxon>
        <taxon>Brachyura</taxon>
        <taxon>Eubrachyura</taxon>
        <taxon>Portunoidea</taxon>
        <taxon>Portunidae</taxon>
        <taxon>Portuninae</taxon>
        <taxon>Portunus</taxon>
    </lineage>
</organism>
<evidence type="ECO:0000313" key="2">
    <source>
        <dbReference type="Proteomes" id="UP000324222"/>
    </source>
</evidence>
<dbReference type="Proteomes" id="UP000324222">
    <property type="component" value="Unassembled WGS sequence"/>
</dbReference>
<keyword evidence="2" id="KW-1185">Reference proteome</keyword>